<dbReference type="EMBL" id="VSSQ01087704">
    <property type="protein sequence ID" value="MPN34586.1"/>
    <property type="molecule type" value="Genomic_DNA"/>
</dbReference>
<comment type="caution">
    <text evidence="2">The sequence shown here is derived from an EMBL/GenBank/DDBJ whole genome shotgun (WGS) entry which is preliminary data.</text>
</comment>
<evidence type="ECO:0000256" key="1">
    <source>
        <dbReference type="SAM" id="MobiDB-lite"/>
    </source>
</evidence>
<evidence type="ECO:0000313" key="2">
    <source>
        <dbReference type="EMBL" id="MPN34586.1"/>
    </source>
</evidence>
<organism evidence="2">
    <name type="scientific">bioreactor metagenome</name>
    <dbReference type="NCBI Taxonomy" id="1076179"/>
    <lineage>
        <taxon>unclassified sequences</taxon>
        <taxon>metagenomes</taxon>
        <taxon>ecological metagenomes</taxon>
    </lineage>
</organism>
<reference evidence="2" key="1">
    <citation type="submission" date="2019-08" db="EMBL/GenBank/DDBJ databases">
        <authorList>
            <person name="Kucharzyk K."/>
            <person name="Murdoch R.W."/>
            <person name="Higgins S."/>
            <person name="Loffler F."/>
        </authorList>
    </citation>
    <scope>NUCLEOTIDE SEQUENCE</scope>
</reference>
<name>A0A645H7V5_9ZZZZ</name>
<sequence length="86" mass="9601">MYLRGESSDPTRMSNWMEELPVEPEPDEPKIQQSSKKQTKEPKPDGALLDGLLATDKVKDLLRQIVLETLKSPEGRELIQKIAAGG</sequence>
<proteinExistence type="predicted"/>
<accession>A0A645H7V5</accession>
<dbReference type="AlphaFoldDB" id="A0A645H7V5"/>
<gene>
    <name evidence="2" type="ORF">SDC9_182080</name>
</gene>
<feature type="region of interest" description="Disordered" evidence="1">
    <location>
        <begin position="1"/>
        <end position="48"/>
    </location>
</feature>
<protein>
    <submittedName>
        <fullName evidence="2">Uncharacterized protein</fullName>
    </submittedName>
</protein>